<dbReference type="PANTHER" id="PTHR43581:SF2">
    <property type="entry name" value="EXCINUCLEASE ATPASE SUBUNIT"/>
    <property type="match status" value="1"/>
</dbReference>
<proteinExistence type="predicted"/>
<feature type="domain" description="ATPase AAA-type core" evidence="1">
    <location>
        <begin position="222"/>
        <end position="376"/>
    </location>
</feature>
<accession>A0A1H8AY66</accession>
<dbReference type="AlphaFoldDB" id="A0A1H8AY66"/>
<keyword evidence="2" id="KW-0547">Nucleotide-binding</keyword>
<sequence>MSQFILLEQLIIKHKDKVLCDIQFTSDTFEHSGIPITTSIIGTNGVGKSFVLMEISEIFNALGSSRNVLSLKYDYYQLSYNYDNHFCKIKIANKKVHFVINEQEVSYDKMIFPTKVLGVSYILNDKFKFKLSDDEIYQYCGVRQTSNASWTSSISNKVADYMMEIFATMPVETISNITNFLEIDNMLSFLITPKSKTFFKRKKNITELQNRAAKYKNDYRIDKIKKLDFDSFQNIIDFLEEIKSNHLFDEDKDGRTTFEFTFSGKSDSLTKSKLNSYYRAIKNLNTLGYIKNISLCFYKNKDIFPFEFASSGEKHFIFEMVSILANIKSHSIILIDEPEISMHPNWQLKYISGLKNIFKNFSSCHFIISTHSHFIVSNLDSSSSSLVAMEYDSATKTREATLIPYSTYAWSAENILYNIFKVRTTRNWFFEQDVAKLIFYIDSKEPDKESINQLIAKLDAYKLSDNDPLIELISEAKKYVELL</sequence>
<dbReference type="GO" id="GO:0016887">
    <property type="term" value="F:ATP hydrolysis activity"/>
    <property type="evidence" value="ECO:0007669"/>
    <property type="project" value="InterPro"/>
</dbReference>
<reference evidence="2 3" key="1">
    <citation type="submission" date="2016-10" db="EMBL/GenBank/DDBJ databases">
        <authorList>
            <person name="de Groot N.N."/>
        </authorList>
    </citation>
    <scope>NUCLEOTIDE SEQUENCE [LARGE SCALE GENOMIC DNA]</scope>
    <source>
        <strain evidence="2 3">CGMCC 1.5070</strain>
    </source>
</reference>
<name>A0A1H8AY66_9FIRM</name>
<dbReference type="Gene3D" id="3.40.50.300">
    <property type="entry name" value="P-loop containing nucleotide triphosphate hydrolases"/>
    <property type="match status" value="1"/>
</dbReference>
<dbReference type="STRING" id="474960.SAMN05216180_1612"/>
<dbReference type="InterPro" id="IPR051396">
    <property type="entry name" value="Bact_Antivir_Def_Nuclease"/>
</dbReference>
<organism evidence="2 3">
    <name type="scientific">Hydrogenoanaerobacterium saccharovorans</name>
    <dbReference type="NCBI Taxonomy" id="474960"/>
    <lineage>
        <taxon>Bacteria</taxon>
        <taxon>Bacillati</taxon>
        <taxon>Bacillota</taxon>
        <taxon>Clostridia</taxon>
        <taxon>Eubacteriales</taxon>
        <taxon>Oscillospiraceae</taxon>
        <taxon>Hydrogenoanaerobacterium</taxon>
    </lineage>
</organism>
<dbReference type="InterPro" id="IPR003959">
    <property type="entry name" value="ATPase_AAA_core"/>
</dbReference>
<dbReference type="EMBL" id="FOCG01000001">
    <property type="protein sequence ID" value="SEM75692.1"/>
    <property type="molecule type" value="Genomic_DNA"/>
</dbReference>
<evidence type="ECO:0000313" key="2">
    <source>
        <dbReference type="EMBL" id="SEM75692.1"/>
    </source>
</evidence>
<dbReference type="GO" id="GO:0005524">
    <property type="term" value="F:ATP binding"/>
    <property type="evidence" value="ECO:0007669"/>
    <property type="project" value="UniProtKB-KW"/>
</dbReference>
<protein>
    <submittedName>
        <fullName evidence="2">Predicted ATP-binding protein involved in virulence</fullName>
    </submittedName>
</protein>
<dbReference type="PANTHER" id="PTHR43581">
    <property type="entry name" value="ATP/GTP PHOSPHATASE"/>
    <property type="match status" value="1"/>
</dbReference>
<evidence type="ECO:0000259" key="1">
    <source>
        <dbReference type="Pfam" id="PF13304"/>
    </source>
</evidence>
<gene>
    <name evidence="2" type="ORF">SAMN05216180_1612</name>
</gene>
<evidence type="ECO:0000313" key="3">
    <source>
        <dbReference type="Proteomes" id="UP000199158"/>
    </source>
</evidence>
<keyword evidence="2" id="KW-0067">ATP-binding</keyword>
<dbReference type="RefSeq" id="WP_162840849.1">
    <property type="nucleotide sequence ID" value="NZ_FOCG01000001.1"/>
</dbReference>
<keyword evidence="3" id="KW-1185">Reference proteome</keyword>
<dbReference type="Pfam" id="PF13304">
    <property type="entry name" value="AAA_21"/>
    <property type="match status" value="1"/>
</dbReference>
<dbReference type="Proteomes" id="UP000199158">
    <property type="component" value="Unassembled WGS sequence"/>
</dbReference>
<dbReference type="InterPro" id="IPR027417">
    <property type="entry name" value="P-loop_NTPase"/>
</dbReference>
<dbReference type="SUPFAM" id="SSF52540">
    <property type="entry name" value="P-loop containing nucleoside triphosphate hydrolases"/>
    <property type="match status" value="1"/>
</dbReference>